<feature type="region of interest" description="Disordered" evidence="1">
    <location>
        <begin position="109"/>
        <end position="154"/>
    </location>
</feature>
<protein>
    <recommendedName>
        <fullName evidence="4">Hyaluronan/mRNA-binding protein domain-containing protein</fullName>
    </recommendedName>
</protein>
<evidence type="ECO:0000313" key="3">
    <source>
        <dbReference type="Proteomes" id="UP000322245"/>
    </source>
</evidence>
<feature type="region of interest" description="Disordered" evidence="1">
    <location>
        <begin position="269"/>
        <end position="292"/>
    </location>
</feature>
<feature type="compositionally biased region" description="Basic and acidic residues" evidence="1">
    <location>
        <begin position="139"/>
        <end position="151"/>
    </location>
</feature>
<name>A0A5D3B072_9TREE</name>
<accession>A0A5D3B072</accession>
<evidence type="ECO:0008006" key="4">
    <source>
        <dbReference type="Google" id="ProtNLM"/>
    </source>
</evidence>
<dbReference type="EMBL" id="NIDF01000038">
    <property type="protein sequence ID" value="TYJ55536.1"/>
    <property type="molecule type" value="Genomic_DNA"/>
</dbReference>
<feature type="compositionally biased region" description="Basic and acidic residues" evidence="1">
    <location>
        <begin position="236"/>
        <end position="249"/>
    </location>
</feature>
<evidence type="ECO:0000313" key="2">
    <source>
        <dbReference type="EMBL" id="TYJ55536.1"/>
    </source>
</evidence>
<proteinExistence type="predicted"/>
<sequence length="292" mass="31589">MTRTEVSIAAMPSASTPPRCSHLFSPLSPPTYVIVTPPCPSPHLPVCLVHCARVPTRHAHHGYRPTLPLEHPLEHPLDDPLFPAPQPPWIALSPGQPLSPRDTYPAAVQKDKHSRSGLTKTELAHKSGAGRHNWGSLRTKGDDESTGRQDGDLEVLDEPIPDEATDIFDFESEGDAFPVGRNLASDAGNDFKGLNIQQRDAKFESQGVATSPTESTGSLDSVDRPDLGRRGSSVTDQEREKARHFREGVLHKKAGRGIDLADIAKTSYGIAQSPPTNSYIGTSPSNGFHLSK</sequence>
<dbReference type="AlphaFoldDB" id="A0A5D3B072"/>
<comment type="caution">
    <text evidence="2">The sequence shown here is derived from an EMBL/GenBank/DDBJ whole genome shotgun (WGS) entry which is preliminary data.</text>
</comment>
<evidence type="ECO:0000256" key="1">
    <source>
        <dbReference type="SAM" id="MobiDB-lite"/>
    </source>
</evidence>
<feature type="compositionally biased region" description="Polar residues" evidence="1">
    <location>
        <begin position="207"/>
        <end position="219"/>
    </location>
</feature>
<reference evidence="2 3" key="1">
    <citation type="submission" date="2017-05" db="EMBL/GenBank/DDBJ databases">
        <title>The Genome Sequence of Tsuchiyaea wingfieldii DSM 27421.</title>
        <authorList>
            <person name="Cuomo C."/>
            <person name="Passer A."/>
            <person name="Billmyre B."/>
            <person name="Heitman J."/>
        </authorList>
    </citation>
    <scope>NUCLEOTIDE SEQUENCE [LARGE SCALE GENOMIC DNA]</scope>
    <source>
        <strain evidence="2 3">DSM 27421</strain>
    </source>
</reference>
<organism evidence="2 3">
    <name type="scientific">Cryptococcus floricola</name>
    <dbReference type="NCBI Taxonomy" id="2591691"/>
    <lineage>
        <taxon>Eukaryota</taxon>
        <taxon>Fungi</taxon>
        <taxon>Dikarya</taxon>
        <taxon>Basidiomycota</taxon>
        <taxon>Agaricomycotina</taxon>
        <taxon>Tremellomycetes</taxon>
        <taxon>Tremellales</taxon>
        <taxon>Cryptococcaceae</taxon>
        <taxon>Cryptococcus</taxon>
    </lineage>
</organism>
<feature type="region of interest" description="Disordered" evidence="1">
    <location>
        <begin position="202"/>
        <end position="249"/>
    </location>
</feature>
<dbReference type="Proteomes" id="UP000322245">
    <property type="component" value="Unassembled WGS sequence"/>
</dbReference>
<keyword evidence="3" id="KW-1185">Reference proteome</keyword>
<gene>
    <name evidence="2" type="ORF">B9479_003808</name>
</gene>